<protein>
    <submittedName>
        <fullName evidence="1">Uncharacterized protein</fullName>
    </submittedName>
</protein>
<name>A0A9W9M2I8_9EURO</name>
<accession>A0A9W9M2I8</accession>
<gene>
    <name evidence="1" type="ORF">N7449_011372</name>
</gene>
<sequence length="77" mass="8452">MAATLANTVGSSATSFNPFVAHVLPEANPAPILPRASLWRNLAGQKRIPRNTMDLPYRIISNRLMKVHHSVASSPYQ</sequence>
<reference evidence="1" key="1">
    <citation type="submission" date="2022-11" db="EMBL/GenBank/DDBJ databases">
        <authorList>
            <person name="Petersen C."/>
        </authorList>
    </citation>
    <scope>NUCLEOTIDE SEQUENCE</scope>
    <source>
        <strain evidence="1">IBT 20477</strain>
    </source>
</reference>
<evidence type="ECO:0000313" key="1">
    <source>
        <dbReference type="EMBL" id="KAJ5186608.1"/>
    </source>
</evidence>
<reference evidence="1" key="2">
    <citation type="journal article" date="2023" name="IMA Fungus">
        <title>Comparative genomic study of the Penicillium genus elucidates a diverse pangenome and 15 lateral gene transfer events.</title>
        <authorList>
            <person name="Petersen C."/>
            <person name="Sorensen T."/>
            <person name="Nielsen M.R."/>
            <person name="Sondergaard T.E."/>
            <person name="Sorensen J.L."/>
            <person name="Fitzpatrick D.A."/>
            <person name="Frisvad J.C."/>
            <person name="Nielsen K.L."/>
        </authorList>
    </citation>
    <scope>NUCLEOTIDE SEQUENCE</scope>
    <source>
        <strain evidence="1">IBT 20477</strain>
    </source>
</reference>
<keyword evidence="2" id="KW-1185">Reference proteome</keyword>
<evidence type="ECO:0000313" key="2">
    <source>
        <dbReference type="Proteomes" id="UP001150942"/>
    </source>
</evidence>
<organism evidence="1 2">
    <name type="scientific">Penicillium cf. viridicatum</name>
    <dbReference type="NCBI Taxonomy" id="2972119"/>
    <lineage>
        <taxon>Eukaryota</taxon>
        <taxon>Fungi</taxon>
        <taxon>Dikarya</taxon>
        <taxon>Ascomycota</taxon>
        <taxon>Pezizomycotina</taxon>
        <taxon>Eurotiomycetes</taxon>
        <taxon>Eurotiomycetidae</taxon>
        <taxon>Eurotiales</taxon>
        <taxon>Aspergillaceae</taxon>
        <taxon>Penicillium</taxon>
    </lineage>
</organism>
<proteinExistence type="predicted"/>
<dbReference type="Proteomes" id="UP001150942">
    <property type="component" value="Unassembled WGS sequence"/>
</dbReference>
<comment type="caution">
    <text evidence="1">The sequence shown here is derived from an EMBL/GenBank/DDBJ whole genome shotgun (WGS) entry which is preliminary data.</text>
</comment>
<dbReference type="EMBL" id="JAPQKQ010000008">
    <property type="protein sequence ID" value="KAJ5186608.1"/>
    <property type="molecule type" value="Genomic_DNA"/>
</dbReference>
<dbReference type="OrthoDB" id="10413430at2759"/>
<dbReference type="AlphaFoldDB" id="A0A9W9M2I8"/>